<evidence type="ECO:0000313" key="2">
    <source>
        <dbReference type="EMBL" id="RYB07862.1"/>
    </source>
</evidence>
<dbReference type="PROSITE" id="PS51725">
    <property type="entry name" value="ABM"/>
    <property type="match status" value="1"/>
</dbReference>
<dbReference type="RefSeq" id="WP_129217335.1">
    <property type="nucleotide sequence ID" value="NZ_QYBC01000001.1"/>
</dbReference>
<organism evidence="2 3">
    <name type="scientific">Lichenibacterium ramalinae</name>
    <dbReference type="NCBI Taxonomy" id="2316527"/>
    <lineage>
        <taxon>Bacteria</taxon>
        <taxon>Pseudomonadati</taxon>
        <taxon>Pseudomonadota</taxon>
        <taxon>Alphaproteobacteria</taxon>
        <taxon>Hyphomicrobiales</taxon>
        <taxon>Lichenihabitantaceae</taxon>
        <taxon>Lichenibacterium</taxon>
    </lineage>
</organism>
<dbReference type="PANTHER" id="PTHR33336">
    <property type="entry name" value="QUINOL MONOOXYGENASE YGIN-RELATED"/>
    <property type="match status" value="1"/>
</dbReference>
<dbReference type="Gene3D" id="3.30.70.100">
    <property type="match status" value="1"/>
</dbReference>
<dbReference type="Pfam" id="PF03992">
    <property type="entry name" value="ABM"/>
    <property type="match status" value="1"/>
</dbReference>
<protein>
    <submittedName>
        <fullName evidence="2">Antibiotic biosynthesis monooxygenase</fullName>
    </submittedName>
</protein>
<evidence type="ECO:0000259" key="1">
    <source>
        <dbReference type="PROSITE" id="PS51725"/>
    </source>
</evidence>
<sequence length="98" mass="11320">MVYVIATLHIHPEKRADFLEDARTVIAHTVKEEGCLSYDLTSSITEPNEFVFVERWASREALAAHFDTPHLQDWRRVSADYLADRKVEVVHAARVEEL</sequence>
<reference evidence="2 3" key="1">
    <citation type="submission" date="2018-09" db="EMBL/GenBank/DDBJ databases">
        <authorList>
            <person name="Grouzdev D.S."/>
            <person name="Krutkina M.S."/>
        </authorList>
    </citation>
    <scope>NUCLEOTIDE SEQUENCE [LARGE SCALE GENOMIC DNA]</scope>
    <source>
        <strain evidence="2 3">RmlP001</strain>
    </source>
</reference>
<dbReference type="AlphaFoldDB" id="A0A4Q2RJY1"/>
<evidence type="ECO:0000313" key="3">
    <source>
        <dbReference type="Proteomes" id="UP000289411"/>
    </source>
</evidence>
<dbReference type="SUPFAM" id="SSF54909">
    <property type="entry name" value="Dimeric alpha+beta barrel"/>
    <property type="match status" value="1"/>
</dbReference>
<gene>
    <name evidence="2" type="ORF">D3272_01720</name>
</gene>
<name>A0A4Q2RJY1_9HYPH</name>
<dbReference type="EMBL" id="QYBC01000001">
    <property type="protein sequence ID" value="RYB07862.1"/>
    <property type="molecule type" value="Genomic_DNA"/>
</dbReference>
<comment type="caution">
    <text evidence="2">The sequence shown here is derived from an EMBL/GenBank/DDBJ whole genome shotgun (WGS) entry which is preliminary data.</text>
</comment>
<dbReference type="GO" id="GO:0004497">
    <property type="term" value="F:monooxygenase activity"/>
    <property type="evidence" value="ECO:0007669"/>
    <property type="project" value="UniProtKB-KW"/>
</dbReference>
<dbReference type="InterPro" id="IPR011008">
    <property type="entry name" value="Dimeric_a/b-barrel"/>
</dbReference>
<keyword evidence="2" id="KW-0560">Oxidoreductase</keyword>
<feature type="domain" description="ABM" evidence="1">
    <location>
        <begin position="2"/>
        <end position="90"/>
    </location>
</feature>
<dbReference type="OrthoDB" id="287932at2"/>
<keyword evidence="3" id="KW-1185">Reference proteome</keyword>
<dbReference type="Proteomes" id="UP000289411">
    <property type="component" value="Unassembled WGS sequence"/>
</dbReference>
<reference evidence="2 3" key="2">
    <citation type="submission" date="2019-02" db="EMBL/GenBank/DDBJ databases">
        <title>'Lichenibacterium ramalinii' gen. nov. sp. nov., 'Lichenibacterium minor' gen. nov. sp. nov.</title>
        <authorList>
            <person name="Pankratov T."/>
        </authorList>
    </citation>
    <scope>NUCLEOTIDE SEQUENCE [LARGE SCALE GENOMIC DNA]</scope>
    <source>
        <strain evidence="2 3">RmlP001</strain>
    </source>
</reference>
<keyword evidence="2" id="KW-0503">Monooxygenase</keyword>
<dbReference type="InterPro" id="IPR007138">
    <property type="entry name" value="ABM_dom"/>
</dbReference>
<accession>A0A4Q2RJY1</accession>
<proteinExistence type="predicted"/>
<dbReference type="InterPro" id="IPR050744">
    <property type="entry name" value="AI-2_Isomerase_LsrG"/>
</dbReference>
<dbReference type="PANTHER" id="PTHR33336:SF15">
    <property type="entry name" value="ABM DOMAIN-CONTAINING PROTEIN"/>
    <property type="match status" value="1"/>
</dbReference>